<dbReference type="InterPro" id="IPR001034">
    <property type="entry name" value="DeoR_HTH"/>
</dbReference>
<gene>
    <name evidence="4" type="ORF">GNP93_03085</name>
</gene>
<dbReference type="GO" id="GO:0003700">
    <property type="term" value="F:DNA-binding transcription factor activity"/>
    <property type="evidence" value="ECO:0007669"/>
    <property type="project" value="InterPro"/>
</dbReference>
<comment type="caution">
    <text evidence="4">The sequence shown here is derived from an EMBL/GenBank/DDBJ whole genome shotgun (WGS) entry which is preliminary data.</text>
</comment>
<dbReference type="PANTHER" id="PTHR34580:SF9">
    <property type="entry name" value="SLL5097 PROTEIN"/>
    <property type="match status" value="1"/>
</dbReference>
<dbReference type="Pfam" id="PF13280">
    <property type="entry name" value="WYL"/>
    <property type="match status" value="1"/>
</dbReference>
<evidence type="ECO:0000313" key="4">
    <source>
        <dbReference type="EMBL" id="MUG69657.1"/>
    </source>
</evidence>
<protein>
    <submittedName>
        <fullName evidence="4">WYL domain-containing protein</fullName>
    </submittedName>
</protein>
<dbReference type="PANTHER" id="PTHR34580">
    <property type="match status" value="1"/>
</dbReference>
<dbReference type="InterPro" id="IPR036388">
    <property type="entry name" value="WH-like_DNA-bd_sf"/>
</dbReference>
<evidence type="ECO:0000259" key="3">
    <source>
        <dbReference type="PROSITE" id="PS51000"/>
    </source>
</evidence>
<dbReference type="EMBL" id="WNZX01000002">
    <property type="protein sequence ID" value="MUG69657.1"/>
    <property type="molecule type" value="Genomic_DNA"/>
</dbReference>
<dbReference type="Proteomes" id="UP000450917">
    <property type="component" value="Unassembled WGS sequence"/>
</dbReference>
<keyword evidence="1" id="KW-0805">Transcription regulation</keyword>
<dbReference type="Pfam" id="PF08279">
    <property type="entry name" value="HTH_11"/>
    <property type="match status" value="1"/>
</dbReference>
<feature type="domain" description="HTH deoR-type" evidence="3">
    <location>
        <begin position="3"/>
        <end position="62"/>
    </location>
</feature>
<dbReference type="InterPro" id="IPR026881">
    <property type="entry name" value="WYL_dom"/>
</dbReference>
<name>A0A7X3CS54_9BACL</name>
<dbReference type="AlphaFoldDB" id="A0A7X3CS54"/>
<dbReference type="PROSITE" id="PS51000">
    <property type="entry name" value="HTH_DEOR_2"/>
    <property type="match status" value="1"/>
</dbReference>
<organism evidence="4 5">
    <name type="scientific">Paenibacillus validus</name>
    <dbReference type="NCBI Taxonomy" id="44253"/>
    <lineage>
        <taxon>Bacteria</taxon>
        <taxon>Bacillati</taxon>
        <taxon>Bacillota</taxon>
        <taxon>Bacilli</taxon>
        <taxon>Bacillales</taxon>
        <taxon>Paenibacillaceae</taxon>
        <taxon>Paenibacillus</taxon>
    </lineage>
</organism>
<dbReference type="InterPro" id="IPR057727">
    <property type="entry name" value="WCX_dom"/>
</dbReference>
<dbReference type="Pfam" id="PF25583">
    <property type="entry name" value="WCX"/>
    <property type="match status" value="1"/>
</dbReference>
<keyword evidence="5" id="KW-1185">Reference proteome</keyword>
<dbReference type="Gene3D" id="1.10.10.10">
    <property type="entry name" value="Winged helix-like DNA-binding domain superfamily/Winged helix DNA-binding domain"/>
    <property type="match status" value="1"/>
</dbReference>
<sequence length="326" mass="38138">MSKSKRLLELMIAVNKKRKFTVRELAEEFQVSSRTIMRDLQVLDDLGLPLYAEYGPHGGYRVLNERLLPPIMFSEQEAVAMFFAYQSLQHYGALPFSEEAVTALTKFYYYLPDDTKQKIDKMKRRVIFWTPKRQAPVPYLQLLLDAALQQRPLRIHYDSRDGAKERSIQPIGVYSHNGYWYCPAYCFLKSKYLLFRADRVLSAVWAGEDHPTVDLQDFPINQWFMPPDERREGTASGSMSKLKIEAKLTVNGVRRCRWESWFQQELQVDENGEGRLQLLIEPNEADYFARYFLTLGADVVVERPAEFVHLIRQALSELMRVYNVKD</sequence>
<reference evidence="4 5" key="1">
    <citation type="submission" date="2019-11" db="EMBL/GenBank/DDBJ databases">
        <title>Draft genome sequences of five Paenibacillus species of dairy origin.</title>
        <authorList>
            <person name="Olajide A.M."/>
            <person name="Chen S."/>
            <person name="Lapointe G."/>
        </authorList>
    </citation>
    <scope>NUCLEOTIDE SEQUENCE [LARGE SCALE GENOMIC DNA]</scope>
    <source>
        <strain evidence="4 5">2CS3</strain>
    </source>
</reference>
<evidence type="ECO:0000256" key="2">
    <source>
        <dbReference type="ARBA" id="ARBA00023163"/>
    </source>
</evidence>
<proteinExistence type="predicted"/>
<dbReference type="SUPFAM" id="SSF46785">
    <property type="entry name" value="Winged helix' DNA-binding domain"/>
    <property type="match status" value="1"/>
</dbReference>
<keyword evidence="2" id="KW-0804">Transcription</keyword>
<evidence type="ECO:0000313" key="5">
    <source>
        <dbReference type="Proteomes" id="UP000450917"/>
    </source>
</evidence>
<dbReference type="InterPro" id="IPR036390">
    <property type="entry name" value="WH_DNA-bd_sf"/>
</dbReference>
<dbReference type="InterPro" id="IPR013196">
    <property type="entry name" value="HTH_11"/>
</dbReference>
<evidence type="ECO:0000256" key="1">
    <source>
        <dbReference type="ARBA" id="ARBA00023015"/>
    </source>
</evidence>
<accession>A0A7X3CS54</accession>
<dbReference type="PROSITE" id="PS52050">
    <property type="entry name" value="WYL"/>
    <property type="match status" value="1"/>
</dbReference>
<dbReference type="SMART" id="SM00420">
    <property type="entry name" value="HTH_DEOR"/>
    <property type="match status" value="1"/>
</dbReference>
<dbReference type="RefSeq" id="WP_127605774.1">
    <property type="nucleotide sequence ID" value="NZ_JARTHJ010000236.1"/>
</dbReference>
<dbReference type="InterPro" id="IPR051534">
    <property type="entry name" value="CBASS_pafABC_assoc_protein"/>
</dbReference>